<dbReference type="GO" id="GO:2001070">
    <property type="term" value="F:starch binding"/>
    <property type="evidence" value="ECO:0007669"/>
    <property type="project" value="InterPro"/>
</dbReference>
<dbReference type="OrthoDB" id="975117at2"/>
<dbReference type="Proteomes" id="UP000186026">
    <property type="component" value="Unassembled WGS sequence"/>
</dbReference>
<dbReference type="STRING" id="529505.SAMN05421761_1116"/>
<evidence type="ECO:0000313" key="3">
    <source>
        <dbReference type="Proteomes" id="UP000186026"/>
    </source>
</evidence>
<reference evidence="3" key="1">
    <citation type="submission" date="2017-01" db="EMBL/GenBank/DDBJ databases">
        <authorList>
            <person name="Varghese N."/>
            <person name="Submissions S."/>
        </authorList>
    </citation>
    <scope>NUCLEOTIDE SEQUENCE [LARGE SCALE GENOMIC DNA]</scope>
    <source>
        <strain evidence="3">DSM 46698</strain>
    </source>
</reference>
<protein>
    <recommendedName>
        <fullName evidence="1">SusE outer membrane protein domain-containing protein</fullName>
    </recommendedName>
</protein>
<dbReference type="InterPro" id="IPR025970">
    <property type="entry name" value="SusE"/>
</dbReference>
<accession>A0A1N7NNA0</accession>
<evidence type="ECO:0000259" key="1">
    <source>
        <dbReference type="Pfam" id="PF14292"/>
    </source>
</evidence>
<dbReference type="CDD" id="cd12967">
    <property type="entry name" value="CBM_SusE-F_like_u1"/>
    <property type="match status" value="1"/>
</dbReference>
<proteinExistence type="predicted"/>
<dbReference type="GO" id="GO:0019867">
    <property type="term" value="C:outer membrane"/>
    <property type="evidence" value="ECO:0007669"/>
    <property type="project" value="InterPro"/>
</dbReference>
<feature type="domain" description="SusE outer membrane protein" evidence="1">
    <location>
        <begin position="27"/>
        <end position="125"/>
    </location>
</feature>
<dbReference type="Gene3D" id="2.60.40.3620">
    <property type="match status" value="2"/>
</dbReference>
<dbReference type="EMBL" id="FTOP01000011">
    <property type="protein sequence ID" value="SIS99903.1"/>
    <property type="molecule type" value="Genomic_DNA"/>
</dbReference>
<evidence type="ECO:0000313" key="2">
    <source>
        <dbReference type="EMBL" id="SIS99903.1"/>
    </source>
</evidence>
<dbReference type="AlphaFoldDB" id="A0A1N7NNA0"/>
<keyword evidence="3" id="KW-1185">Reference proteome</keyword>
<dbReference type="RefSeq" id="WP_076501927.1">
    <property type="nucleotide sequence ID" value="NZ_FTOP01000011.1"/>
</dbReference>
<sequence>MRVFSKLLLIVFALPLVWSCETLDEPRLITQTGAMITDAPSNLVLTREEADDFIVFNVSSADFGVSVSEVTYTIQIDAAGNNFAAPVAVGSSPTTTVEVNIDELNRRAVAKGLEAEVAGNIEFRVSATTTRAGLPTVNGDAVTISITPYSTEVELPFLRVPGDYQGWNPGNDNTIIYSENSDDVYEGFVHILSGSGAFKFITGPAWDEFPDFGRGDAAGTLVEKGADLLIPQNQYGTYSVKVDLNDLTYELERVGIWGIIGDATPGGWDTETPMTFDRDENILKITIDLVPGAFKFRTQTWDMNYGMSSEEGVAGFNNDGADIPIAEAGNYTITFDLKTPWEIRYSVTKN</sequence>
<organism evidence="2 3">
    <name type="scientific">Belliella pelovolcani</name>
    <dbReference type="NCBI Taxonomy" id="529505"/>
    <lineage>
        <taxon>Bacteria</taxon>
        <taxon>Pseudomonadati</taxon>
        <taxon>Bacteroidota</taxon>
        <taxon>Cytophagia</taxon>
        <taxon>Cytophagales</taxon>
        <taxon>Cyclobacteriaceae</taxon>
        <taxon>Belliella</taxon>
    </lineage>
</organism>
<name>A0A1N7NNA0_9BACT</name>
<gene>
    <name evidence="2" type="ORF">SAMN05421761_1116</name>
</gene>
<dbReference type="Pfam" id="PF14292">
    <property type="entry name" value="SusE"/>
    <property type="match status" value="1"/>
</dbReference>